<keyword evidence="3" id="KW-1185">Reference proteome</keyword>
<evidence type="ECO:0000256" key="1">
    <source>
        <dbReference type="SAM" id="MobiDB-lite"/>
    </source>
</evidence>
<evidence type="ECO:0000313" key="2">
    <source>
        <dbReference type="EMBL" id="KWV60828.1"/>
    </source>
</evidence>
<protein>
    <submittedName>
        <fullName evidence="2">Uncharacterized protein</fullName>
    </submittedName>
</protein>
<accession>A0A109K4X8</accession>
<comment type="caution">
    <text evidence="2">The sequence shown here is derived from an EMBL/GenBank/DDBJ whole genome shotgun (WGS) entry which is preliminary data.</text>
</comment>
<dbReference type="Proteomes" id="UP000057737">
    <property type="component" value="Unassembled WGS sequence"/>
</dbReference>
<reference evidence="2 3" key="1">
    <citation type="submission" date="2015-11" db="EMBL/GenBank/DDBJ databases">
        <title>Draft Genome Sequence of the Strain BR 10303 (Bradyrhizobium sp.) isolated from nodules of Centrolobium paraense.</title>
        <authorList>
            <person name="Zelli J.E."/>
            <person name="Simoes-Araujo J.L."/>
            <person name="Barauna A.C."/>
            <person name="Silva K."/>
        </authorList>
    </citation>
    <scope>NUCLEOTIDE SEQUENCE [LARGE SCALE GENOMIC DNA]</scope>
    <source>
        <strain evidence="2 3">BR 10303</strain>
    </source>
</reference>
<dbReference type="AlphaFoldDB" id="A0A109K4X8"/>
<feature type="region of interest" description="Disordered" evidence="1">
    <location>
        <begin position="1"/>
        <end position="34"/>
    </location>
</feature>
<sequence length="72" mass="8337">MPIFIGRGAPTPPKTADETIFPAPRSQPETNLAQPPPYCTKGDWIMWDFINAFYREFCLARLQEMRKVEHIV</sequence>
<evidence type="ECO:0000313" key="3">
    <source>
        <dbReference type="Proteomes" id="UP000057737"/>
    </source>
</evidence>
<dbReference type="EMBL" id="LNCU01000011">
    <property type="protein sequence ID" value="KWV60828.1"/>
    <property type="molecule type" value="Genomic_DNA"/>
</dbReference>
<gene>
    <name evidence="2" type="ORF">AS156_27720</name>
</gene>
<organism evidence="2 3">
    <name type="scientific">Bradyrhizobium macuxiense</name>
    <dbReference type="NCBI Taxonomy" id="1755647"/>
    <lineage>
        <taxon>Bacteria</taxon>
        <taxon>Pseudomonadati</taxon>
        <taxon>Pseudomonadota</taxon>
        <taxon>Alphaproteobacteria</taxon>
        <taxon>Hyphomicrobiales</taxon>
        <taxon>Nitrobacteraceae</taxon>
        <taxon>Bradyrhizobium</taxon>
    </lineage>
</organism>
<name>A0A109K4X8_9BRAD</name>
<proteinExistence type="predicted"/>